<protein>
    <submittedName>
        <fullName evidence="1">Uncharacterized protein</fullName>
    </submittedName>
</protein>
<keyword evidence="2" id="KW-1185">Reference proteome</keyword>
<reference evidence="1" key="1">
    <citation type="submission" date="2022-04" db="EMBL/GenBank/DDBJ databases">
        <title>Jade perch genome.</title>
        <authorList>
            <person name="Chao B."/>
        </authorList>
    </citation>
    <scope>NUCLEOTIDE SEQUENCE</scope>
    <source>
        <strain evidence="1">CB-2022</strain>
    </source>
</reference>
<dbReference type="Proteomes" id="UP000831701">
    <property type="component" value="Chromosome 18"/>
</dbReference>
<sequence length="1929" mass="215695">MIKSVLSPFTTNLFFSVSQSFPNLSVVLLFTGPWGRCMGSECGPGGSQSRAVWCAHSEGWTTLHTNCDQTEQPDNQQSCFRVCDWHKDLYDWQLGAWNQCVPVSMRSAGVQRPAVCTRGEEGIQTRDVGCVQKVNGDPAEDAICEYFEPKPRLEQACLIPCPRDCVVSEFSPWTACSKTCGMGLQNRIRFVLAPPLFGGAACPNLTEFQTCQLGICEGEQSLFSLRVGPWGPCSVPVPRQARHANKPPRESDEPSMENDKLSKEGDRQSREGEKTSTVGEKQSTEGLKQSSEGDKQSKGRGKQTREGEKQHKEGNKRSKEGDKLSRDGDRPSRPNRKLGRANRKPDRPSRQADRPKRQKKTKNKEKMREKVRERLRERGKVKDPETRELIKKKRTRNRQNRPGGKFWDLQVGYQTREVLCVHKNGNVEALSLCSQETLPVTFQACVMTKDCDVTEWSEWSACSKECYDPNGPKGERTRTRKVSQFPIGGGADCPGLEEKEPCSPQGDSIPPCIVYSWKTTEWTECRVDVLLSQQDRRRGNQTGLCGGGIQTREVYCVQSSADTPSNLGSLRSKEAFRPMDSALCLGIRPNTTQLCHISCPVECEVSSWSAWGPCTYENCQDQAAKKGFKLRKRKIINEPTGGTGNCPHLVEAIPCEEPSCYDWLVVKLEECIPDNEKECGPGTQIPQVQCVNSDGLMKEKSNESPAAHFVAHRSRKGETRRQRYECENRIEEMSTAVWYTSINRGGSMRRSLQPTQVAQVVQLIQDGTSMRAVARRFAVSVSVVSRAWRRYQETGQYIRRRGGGRRRATTQQQDHYLRLCARRNRRSTARALQNDLQQATNVHVSAQTVRNRLHEGGEYVERKLCRDAILPMPAICEVPCPKDCALSPWTPWSLCSHTCSGKNTEGKQTRARSILAYNAGEGGIQCPNISALQEVRNCNDHPCTVYHWQTGSWGQCIEDSSIPATNTSVGRARGDDASCSVGMQTRKVICVRVNVGQVPPKKCPESLRPDTVRPCLLQCKRDCIVTPYSDWSPCPTTCGNTKKKQYRKRIVIQSPANGGQDCPEVLSQERECEAPSVCQGYRWKTHKWRRCQLVPWSVRQDSPGAQETCGPGLQIRAVSCRKQDGGQADVEACLKFASAMPPLTQPCQVPCQEDCQLSSWSKFSLCTADCVGVRTRKRMLIGRSKKQDQCKNHQMYPVSETQYCPCNKYNAQPVGNWSDCILPEGGRMEGQLGMKVQGDIKECGQGYRYQAMVCYDQDNRIVETSRCNSHGYIEEACIIPCPSDCKLSEWSNWSRCSKSCGSGVKVRSKWLREKPYNGGRPCPKLDHVNQAQVYEVVPCLSDCGQHVWVAEPWSVWKISNVDLKDNCGEGVQTRKVRCMLNTIDGPSEQVEDYLCDPEEMPLGARNSRLPCPEDCVLSDWGAWSPCTLPCNGNSTRERTAYPVRQPGQDKDCPPTRETEPCKINSNCFHYSYNITDWSTCQLSDRAVCGNGIKTRMLDCVRSDGKSVDLNFCKEQLGLERKWQMNASCVVECPVNCQLSDWSSWSECTHSCGLAGKLWRRRAVIQAPQGDGRPCPSQMEQWKPCLLKPCYSWRYSAWSECKSEGARCGEGLRFRNVSCFVSDGSNKQGGSLVDDELCGDLEPSVDGDTHIVLQESCTVPCPGKKISQASTVRDGVYWRLEFTGECYLTDWTVWSLCQLSCVSGDDLGFGSVQVRSRAVVAQDPENLLQCPEQELEARPCTEGQCFEYKWWTGPWRGSSRQVWCQRSDGINTTGGCPATAKPPADRSCDPPCTKSRSLCTEMGVCGCEEGYTEVMTSDGLLDQCTVIPVLEIPTAGDNKADVKTIRAFNPTQPAASTPGRVGRTWFLQPFGPDGKLKTWVYGVAAGAFVLLVFIISMTYLACKKPKRPQRRQMNNRLKPLTLAYDGDADM</sequence>
<dbReference type="EMBL" id="CM041548">
    <property type="protein sequence ID" value="KAI3358579.1"/>
    <property type="molecule type" value="Genomic_DNA"/>
</dbReference>
<evidence type="ECO:0000313" key="1">
    <source>
        <dbReference type="EMBL" id="KAI3358579.1"/>
    </source>
</evidence>
<comment type="caution">
    <text evidence="1">The sequence shown here is derived from an EMBL/GenBank/DDBJ whole genome shotgun (WGS) entry which is preliminary data.</text>
</comment>
<organism evidence="1 2">
    <name type="scientific">Scortum barcoo</name>
    <name type="common">barcoo grunter</name>
    <dbReference type="NCBI Taxonomy" id="214431"/>
    <lineage>
        <taxon>Eukaryota</taxon>
        <taxon>Metazoa</taxon>
        <taxon>Chordata</taxon>
        <taxon>Craniata</taxon>
        <taxon>Vertebrata</taxon>
        <taxon>Euteleostomi</taxon>
        <taxon>Actinopterygii</taxon>
        <taxon>Neopterygii</taxon>
        <taxon>Teleostei</taxon>
        <taxon>Neoteleostei</taxon>
        <taxon>Acanthomorphata</taxon>
        <taxon>Eupercaria</taxon>
        <taxon>Centrarchiformes</taxon>
        <taxon>Terapontoidei</taxon>
        <taxon>Terapontidae</taxon>
        <taxon>Scortum</taxon>
    </lineage>
</organism>
<proteinExistence type="predicted"/>
<evidence type="ECO:0000313" key="2">
    <source>
        <dbReference type="Proteomes" id="UP000831701"/>
    </source>
</evidence>
<gene>
    <name evidence="1" type="ORF">L3Q82_014715</name>
</gene>
<accession>A0ACB8VSQ8</accession>
<name>A0ACB8VSQ8_9TELE</name>